<reference evidence="1 2" key="1">
    <citation type="submission" date="2019-04" db="EMBL/GenBank/DDBJ databases">
        <title>Draft genome of the big-headed turtle Platysternon megacephalum.</title>
        <authorList>
            <person name="Gong S."/>
        </authorList>
    </citation>
    <scope>NUCLEOTIDE SEQUENCE [LARGE SCALE GENOMIC DNA]</scope>
    <source>
        <strain evidence="1">DO16091913</strain>
        <tissue evidence="1">Muscle</tissue>
    </source>
</reference>
<dbReference type="AlphaFoldDB" id="A0A4D9E7V4"/>
<protein>
    <submittedName>
        <fullName evidence="1">Syndecan-2</fullName>
    </submittedName>
</protein>
<gene>
    <name evidence="1" type="ORF">DR999_PMT10960</name>
</gene>
<evidence type="ECO:0000313" key="2">
    <source>
        <dbReference type="Proteomes" id="UP000297703"/>
    </source>
</evidence>
<accession>A0A4D9E7V4</accession>
<evidence type="ECO:0000313" key="1">
    <source>
        <dbReference type="EMBL" id="TFK06346.1"/>
    </source>
</evidence>
<keyword evidence="2" id="KW-1185">Reference proteome</keyword>
<dbReference type="EMBL" id="QXTE01000097">
    <property type="protein sequence ID" value="TFK06346.1"/>
    <property type="molecule type" value="Genomic_DNA"/>
</dbReference>
<reference evidence="1 2" key="2">
    <citation type="submission" date="2019-04" db="EMBL/GenBank/DDBJ databases">
        <title>The genome sequence of big-headed turtle.</title>
        <authorList>
            <person name="Gong S."/>
        </authorList>
    </citation>
    <scope>NUCLEOTIDE SEQUENCE [LARGE SCALE GENOMIC DNA]</scope>
    <source>
        <strain evidence="1">DO16091913</strain>
        <tissue evidence="1">Muscle</tissue>
    </source>
</reference>
<dbReference type="Proteomes" id="UP000297703">
    <property type="component" value="Unassembled WGS sequence"/>
</dbReference>
<name>A0A4D9E7V4_9SAUR</name>
<proteinExistence type="predicted"/>
<comment type="caution">
    <text evidence="1">The sequence shown here is derived from an EMBL/GenBank/DDBJ whole genome shotgun (WGS) entry which is preliminary data.</text>
</comment>
<sequence length="102" mass="11098">MPAIVQAAAGCEIAPVFLPSASAQGGSRKVNTTWEGLISQLPPALEEFGIDLSTAVRSSCFYWLPGIIRISQWPQRDTKICQMPVGVQGQLLFCYKRKEDAG</sequence>
<organism evidence="1 2">
    <name type="scientific">Platysternon megacephalum</name>
    <name type="common">big-headed turtle</name>
    <dbReference type="NCBI Taxonomy" id="55544"/>
    <lineage>
        <taxon>Eukaryota</taxon>
        <taxon>Metazoa</taxon>
        <taxon>Chordata</taxon>
        <taxon>Craniata</taxon>
        <taxon>Vertebrata</taxon>
        <taxon>Euteleostomi</taxon>
        <taxon>Archelosauria</taxon>
        <taxon>Testudinata</taxon>
        <taxon>Testudines</taxon>
        <taxon>Cryptodira</taxon>
        <taxon>Durocryptodira</taxon>
        <taxon>Testudinoidea</taxon>
        <taxon>Platysternidae</taxon>
        <taxon>Platysternon</taxon>
    </lineage>
</organism>